<dbReference type="RefSeq" id="WP_308728428.1">
    <property type="nucleotide sequence ID" value="NZ_JAJEQF010000024.1"/>
</dbReference>
<organism evidence="8 9">
    <name type="scientific">Gallintestinimicrobium propionicum</name>
    <dbReference type="NCBI Taxonomy" id="2981770"/>
    <lineage>
        <taxon>Bacteria</taxon>
        <taxon>Bacillati</taxon>
        <taxon>Bacillota</taxon>
        <taxon>Clostridia</taxon>
        <taxon>Lachnospirales</taxon>
        <taxon>Lachnospiraceae</taxon>
        <taxon>Gallintestinimicrobium</taxon>
    </lineage>
</organism>
<evidence type="ECO:0000256" key="2">
    <source>
        <dbReference type="ARBA" id="ARBA00022679"/>
    </source>
</evidence>
<dbReference type="InterPro" id="IPR029063">
    <property type="entry name" value="SAM-dependent_MTases_sf"/>
</dbReference>
<dbReference type="InterPro" id="IPR040758">
    <property type="entry name" value="PrmC_N"/>
</dbReference>
<dbReference type="CDD" id="cd02440">
    <property type="entry name" value="AdoMet_MTases"/>
    <property type="match status" value="1"/>
</dbReference>
<gene>
    <name evidence="5 8" type="primary">prmC</name>
    <name evidence="8" type="ORF">LKD45_09840</name>
</gene>
<keyword evidence="1 5" id="KW-0489">Methyltransferase</keyword>
<dbReference type="NCBIfam" id="TIGR00536">
    <property type="entry name" value="hemK_fam"/>
    <property type="match status" value="1"/>
</dbReference>
<evidence type="ECO:0000256" key="4">
    <source>
        <dbReference type="ARBA" id="ARBA00048391"/>
    </source>
</evidence>
<protein>
    <recommendedName>
        <fullName evidence="5">Release factor glutamine methyltransferase</fullName>
        <shortName evidence="5">RF MTase</shortName>
        <ecNumber evidence="5">2.1.1.297</ecNumber>
    </recommendedName>
    <alternativeName>
        <fullName evidence="5">N5-glutamine methyltransferase PrmC</fullName>
    </alternativeName>
    <alternativeName>
        <fullName evidence="5">Protein-(glutamine-N5) MTase PrmC</fullName>
    </alternativeName>
    <alternativeName>
        <fullName evidence="5">Protein-glutamine N-methyltransferase PrmC</fullName>
    </alternativeName>
</protein>
<dbReference type="AlphaFoldDB" id="A0AAE3AUC0"/>
<evidence type="ECO:0000313" key="9">
    <source>
        <dbReference type="Proteomes" id="UP001199355"/>
    </source>
</evidence>
<feature type="binding site" evidence="5">
    <location>
        <begin position="183"/>
        <end position="186"/>
    </location>
    <ligand>
        <name>substrate</name>
    </ligand>
</feature>
<dbReference type="PANTHER" id="PTHR18895">
    <property type="entry name" value="HEMK METHYLTRANSFERASE"/>
    <property type="match status" value="1"/>
</dbReference>
<dbReference type="FunFam" id="3.40.50.150:FF:000053">
    <property type="entry name" value="Release factor glutamine methyltransferase"/>
    <property type="match status" value="1"/>
</dbReference>
<dbReference type="Pfam" id="PF17827">
    <property type="entry name" value="PrmC_N"/>
    <property type="match status" value="1"/>
</dbReference>
<dbReference type="EC" id="2.1.1.297" evidence="5"/>
<evidence type="ECO:0000256" key="3">
    <source>
        <dbReference type="ARBA" id="ARBA00022691"/>
    </source>
</evidence>
<evidence type="ECO:0000313" key="8">
    <source>
        <dbReference type="EMBL" id="MCC2167991.1"/>
    </source>
</evidence>
<evidence type="ECO:0000256" key="1">
    <source>
        <dbReference type="ARBA" id="ARBA00022603"/>
    </source>
</evidence>
<proteinExistence type="inferred from homology"/>
<dbReference type="EMBL" id="JAJEQF010000024">
    <property type="protein sequence ID" value="MCC2167991.1"/>
    <property type="molecule type" value="Genomic_DNA"/>
</dbReference>
<comment type="similarity">
    <text evidence="5">Belongs to the protein N5-glutamine methyltransferase family. PrmC subfamily.</text>
</comment>
<keyword evidence="3 5" id="KW-0949">S-adenosyl-L-methionine</keyword>
<accession>A0AAE3AUC0</accession>
<dbReference type="HAMAP" id="MF_02126">
    <property type="entry name" value="RF_methyltr_PrmC"/>
    <property type="match status" value="1"/>
</dbReference>
<evidence type="ECO:0000256" key="5">
    <source>
        <dbReference type="HAMAP-Rule" id="MF_02126"/>
    </source>
</evidence>
<dbReference type="InterPro" id="IPR050320">
    <property type="entry name" value="N5-glutamine_MTase"/>
</dbReference>
<feature type="domain" description="Methyltransferase small" evidence="6">
    <location>
        <begin position="97"/>
        <end position="186"/>
    </location>
</feature>
<dbReference type="NCBIfam" id="TIGR03534">
    <property type="entry name" value="RF_mod_PrmC"/>
    <property type="match status" value="1"/>
</dbReference>
<keyword evidence="9" id="KW-1185">Reference proteome</keyword>
<dbReference type="Pfam" id="PF05175">
    <property type="entry name" value="MTS"/>
    <property type="match status" value="1"/>
</dbReference>
<dbReference type="PROSITE" id="PS00092">
    <property type="entry name" value="N6_MTASE"/>
    <property type="match status" value="1"/>
</dbReference>
<dbReference type="InterPro" id="IPR019874">
    <property type="entry name" value="RF_methyltr_PrmC"/>
</dbReference>
<name>A0AAE3AUC0_9FIRM</name>
<dbReference type="Proteomes" id="UP001199355">
    <property type="component" value="Unassembled WGS sequence"/>
</dbReference>
<feature type="binding site" evidence="5">
    <location>
        <position position="183"/>
    </location>
    <ligand>
        <name>S-adenosyl-L-methionine</name>
        <dbReference type="ChEBI" id="CHEBI:59789"/>
    </ligand>
</feature>
<feature type="domain" description="Release factor glutamine methyltransferase N-terminal" evidence="7">
    <location>
        <begin position="9"/>
        <end position="75"/>
    </location>
</feature>
<dbReference type="PANTHER" id="PTHR18895:SF74">
    <property type="entry name" value="MTRF1L RELEASE FACTOR GLUTAMINE METHYLTRANSFERASE"/>
    <property type="match status" value="1"/>
</dbReference>
<comment type="catalytic activity">
    <reaction evidence="4 5">
        <text>L-glutaminyl-[peptide chain release factor] + S-adenosyl-L-methionine = N(5)-methyl-L-glutaminyl-[peptide chain release factor] + S-adenosyl-L-homocysteine + H(+)</text>
        <dbReference type="Rhea" id="RHEA:42896"/>
        <dbReference type="Rhea" id="RHEA-COMP:10271"/>
        <dbReference type="Rhea" id="RHEA-COMP:10272"/>
        <dbReference type="ChEBI" id="CHEBI:15378"/>
        <dbReference type="ChEBI" id="CHEBI:30011"/>
        <dbReference type="ChEBI" id="CHEBI:57856"/>
        <dbReference type="ChEBI" id="CHEBI:59789"/>
        <dbReference type="ChEBI" id="CHEBI:61891"/>
        <dbReference type="EC" id="2.1.1.297"/>
    </reaction>
</comment>
<evidence type="ECO:0000259" key="7">
    <source>
        <dbReference type="Pfam" id="PF17827"/>
    </source>
</evidence>
<comment type="caution">
    <text evidence="5">Lacks conserved residue(s) required for the propagation of feature annotation.</text>
</comment>
<feature type="binding site" evidence="5">
    <location>
        <position position="141"/>
    </location>
    <ligand>
        <name>S-adenosyl-L-methionine</name>
        <dbReference type="ChEBI" id="CHEBI:59789"/>
    </ligand>
</feature>
<comment type="function">
    <text evidence="5">Methylates the class 1 translation termination release factors RF1/PrfA and RF2/PrfB on the glutamine residue of the universally conserved GGQ motif.</text>
</comment>
<dbReference type="InterPro" id="IPR007848">
    <property type="entry name" value="Small_mtfrase_dom"/>
</dbReference>
<dbReference type="Gene3D" id="3.40.50.150">
    <property type="entry name" value="Vaccinia Virus protein VP39"/>
    <property type="match status" value="1"/>
</dbReference>
<dbReference type="GO" id="GO:0003676">
    <property type="term" value="F:nucleic acid binding"/>
    <property type="evidence" value="ECO:0007669"/>
    <property type="project" value="InterPro"/>
</dbReference>
<dbReference type="InterPro" id="IPR004556">
    <property type="entry name" value="HemK-like"/>
</dbReference>
<keyword evidence="2 5" id="KW-0808">Transferase</keyword>
<dbReference type="Gene3D" id="1.10.8.10">
    <property type="entry name" value="DNA helicase RuvA subunit, C-terminal domain"/>
    <property type="match status" value="1"/>
</dbReference>
<dbReference type="InterPro" id="IPR002052">
    <property type="entry name" value="DNA_methylase_N6_adenine_CS"/>
</dbReference>
<dbReference type="SUPFAM" id="SSF53335">
    <property type="entry name" value="S-adenosyl-L-methionine-dependent methyltransferases"/>
    <property type="match status" value="1"/>
</dbReference>
<reference evidence="8 9" key="1">
    <citation type="submission" date="2021-10" db="EMBL/GenBank/DDBJ databases">
        <title>Anaerobic single-cell dispensing facilitates the cultivation of human gut bacteria.</title>
        <authorList>
            <person name="Afrizal A."/>
        </authorList>
    </citation>
    <scope>NUCLEOTIDE SEQUENCE [LARGE SCALE GENOMIC DNA]</scope>
    <source>
        <strain evidence="8 9">CLA-AA-H244</strain>
    </source>
</reference>
<dbReference type="GO" id="GO:0102559">
    <property type="term" value="F:peptide chain release factor N(5)-glutamine methyltransferase activity"/>
    <property type="evidence" value="ECO:0007669"/>
    <property type="project" value="UniProtKB-EC"/>
</dbReference>
<dbReference type="GO" id="GO:0032259">
    <property type="term" value="P:methylation"/>
    <property type="evidence" value="ECO:0007669"/>
    <property type="project" value="UniProtKB-KW"/>
</dbReference>
<evidence type="ECO:0000259" key="6">
    <source>
        <dbReference type="Pfam" id="PF05175"/>
    </source>
</evidence>
<comment type="caution">
    <text evidence="8">The sequence shown here is derived from an EMBL/GenBank/DDBJ whole genome shotgun (WGS) entry which is preliminary data.</text>
</comment>
<sequence>MEYRSLYAIGKEKLAAAGIPEADLDARLLLEYVCHTSRNDLLVHGDREVAETEQQAYEQLLAKRAEHIPLQQLTGEQEFMGLTFSVNEHVLIPRQDTEVLVEEVMKNLHDGFRILDLCTGSGCILLSLLHYSNDCSGVGADLSEEALEVARKNAEQLGESSALFVQGDLFAPVEGKFEIIVSNPPYICSDVIPTLMEEVREHEPMQALDGGADGLDFYRKIIQGAKEHLCGGGQLFFEIGYDQGEAVQRLMEQAGYREVECVQDFAGLDRVVFGTLW</sequence>